<evidence type="ECO:0000313" key="2">
    <source>
        <dbReference type="EMBL" id="KAG6381458.1"/>
    </source>
</evidence>
<name>A0A8I3ADL4_9AGAM</name>
<sequence>MLSGSYRGRRLRLFRLSAQRIRLSVGEIVNVGNAEEFHGSWMAGVALSPRSCYNHLLVQHGVKDLKEITTQVTSDPDHNFELLLQLDDLDAAVDIVRSIPEHQFTSPRRSSSPSSHRKNEPKVASQVKALHVLLDAHLQMQQPSQI</sequence>
<reference evidence="2" key="1">
    <citation type="submission" date="2021-03" db="EMBL/GenBank/DDBJ databases">
        <title>Evolutionary innovations through gain and loss of genes in the ectomycorrhizal Boletales.</title>
        <authorList>
            <person name="Wu G."/>
            <person name="Miyauchi S."/>
            <person name="Morin E."/>
            <person name="Yang Z.-L."/>
            <person name="Xu J."/>
            <person name="Martin F.M."/>
        </authorList>
    </citation>
    <scope>NUCLEOTIDE SEQUENCE</scope>
    <source>
        <strain evidence="2">BR01</strain>
    </source>
</reference>
<dbReference type="Proteomes" id="UP000683000">
    <property type="component" value="Unassembled WGS sequence"/>
</dbReference>
<dbReference type="AlphaFoldDB" id="A0A8I3ADL4"/>
<feature type="region of interest" description="Disordered" evidence="1">
    <location>
        <begin position="102"/>
        <end position="122"/>
    </location>
</feature>
<gene>
    <name evidence="2" type="ORF">JVT61DRAFT_28</name>
</gene>
<keyword evidence="3" id="KW-1185">Reference proteome</keyword>
<accession>A0A8I3ADL4</accession>
<comment type="caution">
    <text evidence="2">The sequence shown here is derived from an EMBL/GenBank/DDBJ whole genome shotgun (WGS) entry which is preliminary data.</text>
</comment>
<dbReference type="EMBL" id="JAGFBS010000001">
    <property type="protein sequence ID" value="KAG6381458.1"/>
    <property type="molecule type" value="Genomic_DNA"/>
</dbReference>
<evidence type="ECO:0000313" key="3">
    <source>
        <dbReference type="Proteomes" id="UP000683000"/>
    </source>
</evidence>
<protein>
    <submittedName>
        <fullName evidence="2">Uncharacterized protein</fullName>
    </submittedName>
</protein>
<organism evidence="2 3">
    <name type="scientific">Boletus reticuloceps</name>
    <dbReference type="NCBI Taxonomy" id="495285"/>
    <lineage>
        <taxon>Eukaryota</taxon>
        <taxon>Fungi</taxon>
        <taxon>Dikarya</taxon>
        <taxon>Basidiomycota</taxon>
        <taxon>Agaricomycotina</taxon>
        <taxon>Agaricomycetes</taxon>
        <taxon>Agaricomycetidae</taxon>
        <taxon>Boletales</taxon>
        <taxon>Boletineae</taxon>
        <taxon>Boletaceae</taxon>
        <taxon>Boletoideae</taxon>
        <taxon>Boletus</taxon>
    </lineage>
</organism>
<evidence type="ECO:0000256" key="1">
    <source>
        <dbReference type="SAM" id="MobiDB-lite"/>
    </source>
</evidence>
<proteinExistence type="predicted"/>